<keyword evidence="11" id="KW-0131">Cell cycle</keyword>
<comment type="catalytic activity">
    <reaction evidence="1">
        <text>ATP + protein L-histidine = ADP + protein N-phospho-L-histidine.</text>
        <dbReference type="EC" id="2.7.13.3"/>
    </reaction>
</comment>
<feature type="modified residue" description="4-aspartylphosphate" evidence="12">
    <location>
        <position position="468"/>
    </location>
</feature>
<dbReference type="RefSeq" id="WP_155306110.1">
    <property type="nucleotide sequence ID" value="NZ_AP021875.1"/>
</dbReference>
<evidence type="ECO:0000256" key="5">
    <source>
        <dbReference type="ARBA" id="ARBA00022679"/>
    </source>
</evidence>
<comment type="subcellular location">
    <subcellularLocation>
        <location evidence="2">Membrane</location>
    </subcellularLocation>
</comment>
<dbReference type="InterPro" id="IPR004358">
    <property type="entry name" value="Sig_transdc_His_kin-like_C"/>
</dbReference>
<organism evidence="18 19">
    <name type="scientific">Desulfosarcina widdelii</name>
    <dbReference type="NCBI Taxonomy" id="947919"/>
    <lineage>
        <taxon>Bacteria</taxon>
        <taxon>Pseudomonadati</taxon>
        <taxon>Thermodesulfobacteriota</taxon>
        <taxon>Desulfobacteria</taxon>
        <taxon>Desulfobacterales</taxon>
        <taxon>Desulfosarcinaceae</taxon>
        <taxon>Desulfosarcina</taxon>
    </lineage>
</organism>
<dbReference type="CDD" id="cd00082">
    <property type="entry name" value="HisKA"/>
    <property type="match status" value="1"/>
</dbReference>
<keyword evidence="5" id="KW-0808">Transferase</keyword>
<dbReference type="SMART" id="SM00388">
    <property type="entry name" value="HisKA"/>
    <property type="match status" value="1"/>
</dbReference>
<dbReference type="EC" id="2.7.13.3" evidence="3"/>
<dbReference type="PANTHER" id="PTHR45339">
    <property type="entry name" value="HYBRID SIGNAL TRANSDUCTION HISTIDINE KINASE J"/>
    <property type="match status" value="1"/>
</dbReference>
<evidence type="ECO:0000256" key="4">
    <source>
        <dbReference type="ARBA" id="ARBA00022553"/>
    </source>
</evidence>
<gene>
    <name evidence="18" type="ORF">DSCW_47700</name>
</gene>
<dbReference type="CDD" id="cd16922">
    <property type="entry name" value="HATPase_EvgS-ArcB-TorS-like"/>
    <property type="match status" value="1"/>
</dbReference>
<keyword evidence="6" id="KW-0547">Nucleotide-binding</keyword>
<dbReference type="SMART" id="SM00448">
    <property type="entry name" value="REC"/>
    <property type="match status" value="2"/>
</dbReference>
<evidence type="ECO:0000313" key="19">
    <source>
        <dbReference type="Proteomes" id="UP000427769"/>
    </source>
</evidence>
<proteinExistence type="predicted"/>
<dbReference type="EMBL" id="AP021875">
    <property type="protein sequence ID" value="BBO77353.1"/>
    <property type="molecule type" value="Genomic_DNA"/>
</dbReference>
<dbReference type="Pfam" id="PF00989">
    <property type="entry name" value="PAS"/>
    <property type="match status" value="1"/>
</dbReference>
<dbReference type="PROSITE" id="PS50113">
    <property type="entry name" value="PAC"/>
    <property type="match status" value="1"/>
</dbReference>
<dbReference type="Proteomes" id="UP000427769">
    <property type="component" value="Chromosome"/>
</dbReference>
<evidence type="ECO:0000256" key="8">
    <source>
        <dbReference type="ARBA" id="ARBA00022840"/>
    </source>
</evidence>
<evidence type="ECO:0000259" key="15">
    <source>
        <dbReference type="PROSITE" id="PS50110"/>
    </source>
</evidence>
<feature type="domain" description="Response regulatory" evidence="15">
    <location>
        <begin position="568"/>
        <end position="685"/>
    </location>
</feature>
<keyword evidence="4 12" id="KW-0597">Phosphoprotein</keyword>
<dbReference type="InterPro" id="IPR003594">
    <property type="entry name" value="HATPase_dom"/>
</dbReference>
<dbReference type="SMART" id="SM00091">
    <property type="entry name" value="PAS"/>
    <property type="match status" value="1"/>
</dbReference>
<dbReference type="Gene3D" id="3.40.50.2300">
    <property type="match status" value="2"/>
</dbReference>
<evidence type="ECO:0000313" key="18">
    <source>
        <dbReference type="EMBL" id="BBO77353.1"/>
    </source>
</evidence>
<dbReference type="InterPro" id="IPR035965">
    <property type="entry name" value="PAS-like_dom_sf"/>
</dbReference>
<dbReference type="InterPro" id="IPR000700">
    <property type="entry name" value="PAS-assoc_C"/>
</dbReference>
<dbReference type="InterPro" id="IPR001789">
    <property type="entry name" value="Sig_transdc_resp-reg_receiver"/>
</dbReference>
<dbReference type="PANTHER" id="PTHR45339:SF5">
    <property type="entry name" value="HISTIDINE KINASE"/>
    <property type="match status" value="1"/>
</dbReference>
<feature type="domain" description="Response regulatory" evidence="15">
    <location>
        <begin position="414"/>
        <end position="535"/>
    </location>
</feature>
<dbReference type="InterPro" id="IPR005467">
    <property type="entry name" value="His_kinase_dom"/>
</dbReference>
<keyword evidence="9" id="KW-0902">Two-component regulatory system</keyword>
<keyword evidence="8" id="KW-0067">ATP-binding</keyword>
<reference evidence="18 19" key="1">
    <citation type="submission" date="2019-11" db="EMBL/GenBank/DDBJ databases">
        <title>Comparative genomics of hydrocarbon-degrading Desulfosarcina strains.</title>
        <authorList>
            <person name="Watanabe M."/>
            <person name="Kojima H."/>
            <person name="Fukui M."/>
        </authorList>
    </citation>
    <scope>NUCLEOTIDE SEQUENCE [LARGE SCALE GENOMIC DNA]</scope>
    <source>
        <strain evidence="18 19">PP31</strain>
    </source>
</reference>
<dbReference type="SUPFAM" id="SSF52172">
    <property type="entry name" value="CheY-like"/>
    <property type="match status" value="2"/>
</dbReference>
<dbReference type="PRINTS" id="PR00344">
    <property type="entry name" value="BCTRLSENSOR"/>
</dbReference>
<evidence type="ECO:0000256" key="2">
    <source>
        <dbReference type="ARBA" id="ARBA00004370"/>
    </source>
</evidence>
<dbReference type="GO" id="GO:0005524">
    <property type="term" value="F:ATP binding"/>
    <property type="evidence" value="ECO:0007669"/>
    <property type="project" value="UniProtKB-KW"/>
</dbReference>
<dbReference type="Pfam" id="PF02518">
    <property type="entry name" value="HATPase_c"/>
    <property type="match status" value="1"/>
</dbReference>
<keyword evidence="13" id="KW-0175">Coiled coil</keyword>
<sequence>MPSAATILELVKKNKALEDENKRYRQAREESQDSEERFRVISETIHIGVFEIDEQGSCLYTNTSFQEIFGISLVDSLTRDWREFLHEEDKEAVSGRWEHAITEMDTFSMDCRIVRPDGDRRWVHVHSQPVFSDAGSRYTGTVEDITERKTAEEEFKKAKEAAESANMAKSQFLANMSHEIRTPMNGVIGFTDLLMDTELDDIQIDYTQTIKRSGTALLSLINDILDFSKIESGELDFEEIEFDPELLAYDVCDLVRPKIGKQPVELLCRIDDNIPAMVNGDPLRFRQVITNLLGNAPKFTESGEIELSMDLDEETDEAVKLHATIRDTGIGIPENKQATIFEPFQQADGSTTRKYGGTGLGLSICKQISNLMGGDVWVESTPGVGSRFHFTAWLKKGDETESRWMAPVSLKQKRVLVVDDNVANAKILKQILEVAGMQAVCVHRGDEVLPALHAALEEKVSFDLCISDILMPDTDGFKVAAEIRSSDAPFSALPLIALSSSLERDAQKCEKAGFNGFLSKPARREKLLQMVGRVLGDKDKPARSSSDKKGKKIHTQYSVREDLKHSVRILLAEDNLVNQKLAKLMLGKAGYQVEVANNGIEAVEKYSADPDAFDLIFMDVQMPEMDGKEATQTIRQKGFEDVPIIAMTAHAMKGDREMCLEVGMNDYITKPIKREAVFAIIEKNIFNKEAA</sequence>
<evidence type="ECO:0000256" key="13">
    <source>
        <dbReference type="SAM" id="Coils"/>
    </source>
</evidence>
<feature type="domain" description="Histidine kinase" evidence="14">
    <location>
        <begin position="175"/>
        <end position="396"/>
    </location>
</feature>
<dbReference type="InterPro" id="IPR036097">
    <property type="entry name" value="HisK_dim/P_sf"/>
</dbReference>
<dbReference type="PROSITE" id="PS50112">
    <property type="entry name" value="PAS"/>
    <property type="match status" value="1"/>
</dbReference>
<dbReference type="Gene3D" id="3.30.450.20">
    <property type="entry name" value="PAS domain"/>
    <property type="match status" value="1"/>
</dbReference>
<dbReference type="Gene3D" id="1.10.287.130">
    <property type="match status" value="1"/>
</dbReference>
<feature type="coiled-coil region" evidence="13">
    <location>
        <begin position="7"/>
        <end position="37"/>
    </location>
</feature>
<dbReference type="PROSITE" id="PS50110">
    <property type="entry name" value="RESPONSE_REGULATORY"/>
    <property type="match status" value="2"/>
</dbReference>
<dbReference type="SUPFAM" id="SSF55874">
    <property type="entry name" value="ATPase domain of HSP90 chaperone/DNA topoisomerase II/histidine kinase"/>
    <property type="match status" value="1"/>
</dbReference>
<evidence type="ECO:0000256" key="10">
    <source>
        <dbReference type="ARBA" id="ARBA00023136"/>
    </source>
</evidence>
<dbReference type="InterPro" id="IPR011006">
    <property type="entry name" value="CheY-like_superfamily"/>
</dbReference>
<evidence type="ECO:0000256" key="7">
    <source>
        <dbReference type="ARBA" id="ARBA00022777"/>
    </source>
</evidence>
<keyword evidence="19" id="KW-1185">Reference proteome</keyword>
<dbReference type="GO" id="GO:0006355">
    <property type="term" value="P:regulation of DNA-templated transcription"/>
    <property type="evidence" value="ECO:0007669"/>
    <property type="project" value="InterPro"/>
</dbReference>
<dbReference type="AlphaFoldDB" id="A0A5K7ZC83"/>
<dbReference type="GO" id="GO:0000155">
    <property type="term" value="F:phosphorelay sensor kinase activity"/>
    <property type="evidence" value="ECO:0007669"/>
    <property type="project" value="InterPro"/>
</dbReference>
<keyword evidence="7" id="KW-0418">Kinase</keyword>
<evidence type="ECO:0000259" key="14">
    <source>
        <dbReference type="PROSITE" id="PS50109"/>
    </source>
</evidence>
<dbReference type="KEGG" id="dwd:DSCW_47700"/>
<dbReference type="InterPro" id="IPR036890">
    <property type="entry name" value="HATPase_C_sf"/>
</dbReference>
<evidence type="ECO:0000259" key="16">
    <source>
        <dbReference type="PROSITE" id="PS50112"/>
    </source>
</evidence>
<dbReference type="CDD" id="cd00130">
    <property type="entry name" value="PAS"/>
    <property type="match status" value="1"/>
</dbReference>
<dbReference type="InterPro" id="IPR003661">
    <property type="entry name" value="HisK_dim/P_dom"/>
</dbReference>
<feature type="domain" description="PAS" evidence="16">
    <location>
        <begin position="34"/>
        <end position="104"/>
    </location>
</feature>
<feature type="domain" description="PAC" evidence="17">
    <location>
        <begin position="107"/>
        <end position="157"/>
    </location>
</feature>
<dbReference type="SMART" id="SM00387">
    <property type="entry name" value="HATPase_c"/>
    <property type="match status" value="1"/>
</dbReference>
<dbReference type="Gene3D" id="3.30.565.10">
    <property type="entry name" value="Histidine kinase-like ATPase, C-terminal domain"/>
    <property type="match status" value="1"/>
</dbReference>
<dbReference type="InterPro" id="IPR013767">
    <property type="entry name" value="PAS_fold"/>
</dbReference>
<dbReference type="InterPro" id="IPR001610">
    <property type="entry name" value="PAC"/>
</dbReference>
<evidence type="ECO:0000256" key="3">
    <source>
        <dbReference type="ARBA" id="ARBA00012438"/>
    </source>
</evidence>
<dbReference type="PROSITE" id="PS50109">
    <property type="entry name" value="HIS_KIN"/>
    <property type="match status" value="1"/>
</dbReference>
<accession>A0A5K7ZC83</accession>
<protein>
    <recommendedName>
        <fullName evidence="3">histidine kinase</fullName>
        <ecNumber evidence="3">2.7.13.3</ecNumber>
    </recommendedName>
</protein>
<dbReference type="Pfam" id="PF00512">
    <property type="entry name" value="HisKA"/>
    <property type="match status" value="1"/>
</dbReference>
<evidence type="ECO:0000256" key="11">
    <source>
        <dbReference type="ARBA" id="ARBA00023306"/>
    </source>
</evidence>
<dbReference type="CDD" id="cd17546">
    <property type="entry name" value="REC_hyHK_CKI1_RcsC-like"/>
    <property type="match status" value="1"/>
</dbReference>
<evidence type="ECO:0000256" key="6">
    <source>
        <dbReference type="ARBA" id="ARBA00022741"/>
    </source>
</evidence>
<dbReference type="OrthoDB" id="9758705at2"/>
<evidence type="ECO:0000259" key="17">
    <source>
        <dbReference type="PROSITE" id="PS50113"/>
    </source>
</evidence>
<dbReference type="InterPro" id="IPR000014">
    <property type="entry name" value="PAS"/>
</dbReference>
<keyword evidence="10" id="KW-0472">Membrane</keyword>
<dbReference type="FunFam" id="1.10.287.130:FF:000038">
    <property type="entry name" value="Sensory transduction histidine kinase"/>
    <property type="match status" value="1"/>
</dbReference>
<feature type="modified residue" description="4-aspartylphosphate" evidence="12">
    <location>
        <position position="619"/>
    </location>
</feature>
<dbReference type="SUPFAM" id="SSF55785">
    <property type="entry name" value="PYP-like sensor domain (PAS domain)"/>
    <property type="match status" value="1"/>
</dbReference>
<dbReference type="GO" id="GO:0016020">
    <property type="term" value="C:membrane"/>
    <property type="evidence" value="ECO:0007669"/>
    <property type="project" value="UniProtKB-SubCell"/>
</dbReference>
<dbReference type="SUPFAM" id="SSF47384">
    <property type="entry name" value="Homodimeric domain of signal transducing histidine kinase"/>
    <property type="match status" value="1"/>
</dbReference>
<evidence type="ECO:0000256" key="12">
    <source>
        <dbReference type="PROSITE-ProRule" id="PRU00169"/>
    </source>
</evidence>
<evidence type="ECO:0000256" key="9">
    <source>
        <dbReference type="ARBA" id="ARBA00023012"/>
    </source>
</evidence>
<dbReference type="NCBIfam" id="TIGR00229">
    <property type="entry name" value="sensory_box"/>
    <property type="match status" value="1"/>
</dbReference>
<dbReference type="FunFam" id="3.30.565.10:FF:000010">
    <property type="entry name" value="Sensor histidine kinase RcsC"/>
    <property type="match status" value="1"/>
</dbReference>
<name>A0A5K7ZC83_9BACT</name>
<dbReference type="Pfam" id="PF00072">
    <property type="entry name" value="Response_reg"/>
    <property type="match status" value="2"/>
</dbReference>
<evidence type="ECO:0000256" key="1">
    <source>
        <dbReference type="ARBA" id="ARBA00000085"/>
    </source>
</evidence>
<dbReference type="SMART" id="SM00086">
    <property type="entry name" value="PAC"/>
    <property type="match status" value="1"/>
</dbReference>